<dbReference type="PANTHER" id="PTHR36435">
    <property type="entry name" value="SLR1288 PROTEIN"/>
    <property type="match status" value="1"/>
</dbReference>
<organism evidence="4 5">
    <name type="scientific">Lacticaseibacillus suilingensis</name>
    <dbReference type="NCBI Taxonomy" id="2799577"/>
    <lineage>
        <taxon>Bacteria</taxon>
        <taxon>Bacillati</taxon>
        <taxon>Bacillota</taxon>
        <taxon>Bacilli</taxon>
        <taxon>Lactobacillales</taxon>
        <taxon>Lactobacillaceae</taxon>
        <taxon>Lacticaseibacillus</taxon>
    </lineage>
</organism>
<dbReference type="InterPro" id="IPR052710">
    <property type="entry name" value="CAAX_protease"/>
</dbReference>
<dbReference type="InterPro" id="IPR003675">
    <property type="entry name" value="Rce1/LyrA-like_dom"/>
</dbReference>
<feature type="transmembrane region" description="Helical" evidence="2">
    <location>
        <begin position="105"/>
        <end position="126"/>
    </location>
</feature>
<dbReference type="Pfam" id="PF02517">
    <property type="entry name" value="Rce1-like"/>
    <property type="match status" value="1"/>
</dbReference>
<feature type="transmembrane region" description="Helical" evidence="2">
    <location>
        <begin position="34"/>
        <end position="52"/>
    </location>
</feature>
<feature type="transmembrane region" description="Helical" evidence="2">
    <location>
        <begin position="7"/>
        <end position="28"/>
    </location>
</feature>
<keyword evidence="5" id="KW-1185">Reference proteome</keyword>
<keyword evidence="2" id="KW-1133">Transmembrane helix</keyword>
<dbReference type="EC" id="3.4.-.-" evidence="4"/>
<reference evidence="5" key="1">
    <citation type="journal article" date="2019" name="Int. J. Syst. Evol. Microbiol.">
        <title>The Global Catalogue of Microorganisms (GCM) 10K type strain sequencing project: providing services to taxonomists for standard genome sequencing and annotation.</title>
        <authorList>
            <consortium name="The Broad Institute Genomics Platform"/>
            <consortium name="The Broad Institute Genome Sequencing Center for Infectious Disease"/>
            <person name="Wu L."/>
            <person name="Ma J."/>
        </authorList>
    </citation>
    <scope>NUCLEOTIDE SEQUENCE [LARGE SCALE GENOMIC DNA]</scope>
    <source>
        <strain evidence="5">CCM 9110</strain>
    </source>
</reference>
<dbReference type="PANTHER" id="PTHR36435:SF1">
    <property type="entry name" value="CAAX AMINO TERMINAL PROTEASE FAMILY PROTEIN"/>
    <property type="match status" value="1"/>
</dbReference>
<feature type="transmembrane region" description="Helical" evidence="2">
    <location>
        <begin position="138"/>
        <end position="160"/>
    </location>
</feature>
<gene>
    <name evidence="4" type="ORF">ACFQ41_10545</name>
</gene>
<dbReference type="GO" id="GO:0016787">
    <property type="term" value="F:hydrolase activity"/>
    <property type="evidence" value="ECO:0007669"/>
    <property type="project" value="UniProtKB-KW"/>
</dbReference>
<accession>A0ABW4BIU8</accession>
<protein>
    <submittedName>
        <fullName evidence="4">CPBP family intramembrane glutamic endopeptidase</fullName>
        <ecNumber evidence="4">3.4.-.-</ecNumber>
    </submittedName>
</protein>
<dbReference type="RefSeq" id="WP_204119103.1">
    <property type="nucleotide sequence ID" value="NZ_BOLV01000011.1"/>
</dbReference>
<sequence length="209" mass="22342">MSLKKHAAQILGLYVGLLVLSQLALAFLPGQAGLWLIIGLGLVAAIWAWRCDRQLVVANAIETPGVASAQSRVIWGVTGIAIVLVIQLLGTWLENLLFHTAAPTLTQATTTLHTLPLYALVLIVIWPLLEELAFRRVIFGNLAGVIGTFGAALLSGLLFALATDPAHWLTATLVGIAYAYLYRQTGSVETPLIAHIGMLALTLGYAFVH</sequence>
<comment type="caution">
    <text evidence="4">The sequence shown here is derived from an EMBL/GenBank/DDBJ whole genome shotgun (WGS) entry which is preliminary data.</text>
</comment>
<dbReference type="EMBL" id="JBHTOA010000040">
    <property type="protein sequence ID" value="MFD1399745.1"/>
    <property type="molecule type" value="Genomic_DNA"/>
</dbReference>
<comment type="similarity">
    <text evidence="1">Belongs to the UPF0177 family.</text>
</comment>
<proteinExistence type="inferred from homology"/>
<evidence type="ECO:0000256" key="2">
    <source>
        <dbReference type="SAM" id="Phobius"/>
    </source>
</evidence>
<evidence type="ECO:0000259" key="3">
    <source>
        <dbReference type="Pfam" id="PF02517"/>
    </source>
</evidence>
<keyword evidence="2" id="KW-0472">Membrane</keyword>
<feature type="transmembrane region" description="Helical" evidence="2">
    <location>
        <begin position="73"/>
        <end position="93"/>
    </location>
</feature>
<keyword evidence="4" id="KW-0378">Hydrolase</keyword>
<evidence type="ECO:0000313" key="5">
    <source>
        <dbReference type="Proteomes" id="UP001597199"/>
    </source>
</evidence>
<feature type="transmembrane region" description="Helical" evidence="2">
    <location>
        <begin position="190"/>
        <end position="208"/>
    </location>
</feature>
<feature type="domain" description="CAAX prenyl protease 2/Lysostaphin resistance protein A-like" evidence="3">
    <location>
        <begin position="115"/>
        <end position="198"/>
    </location>
</feature>
<dbReference type="Proteomes" id="UP001597199">
    <property type="component" value="Unassembled WGS sequence"/>
</dbReference>
<keyword evidence="2" id="KW-0812">Transmembrane</keyword>
<evidence type="ECO:0000313" key="4">
    <source>
        <dbReference type="EMBL" id="MFD1399745.1"/>
    </source>
</evidence>
<name>A0ABW4BIU8_9LACO</name>
<evidence type="ECO:0000256" key="1">
    <source>
        <dbReference type="ARBA" id="ARBA00009067"/>
    </source>
</evidence>